<dbReference type="GeneID" id="19400917"/>
<organism evidence="1 2">
    <name type="scientific">Exserohilum turcicum (strain 28A)</name>
    <name type="common">Northern leaf blight fungus</name>
    <name type="synonym">Setosphaeria turcica</name>
    <dbReference type="NCBI Taxonomy" id="671987"/>
    <lineage>
        <taxon>Eukaryota</taxon>
        <taxon>Fungi</taxon>
        <taxon>Dikarya</taxon>
        <taxon>Ascomycota</taxon>
        <taxon>Pezizomycotina</taxon>
        <taxon>Dothideomycetes</taxon>
        <taxon>Pleosporomycetidae</taxon>
        <taxon>Pleosporales</taxon>
        <taxon>Pleosporineae</taxon>
        <taxon>Pleosporaceae</taxon>
        <taxon>Exserohilum</taxon>
    </lineage>
</organism>
<dbReference type="HOGENOM" id="CLU_2962372_0_0_1"/>
<keyword evidence="2" id="KW-1185">Reference proteome</keyword>
<dbReference type="RefSeq" id="XP_008026461.1">
    <property type="nucleotide sequence ID" value="XM_008028270.1"/>
</dbReference>
<dbReference type="Proteomes" id="UP000016935">
    <property type="component" value="Unassembled WGS sequence"/>
</dbReference>
<evidence type="ECO:0000313" key="1">
    <source>
        <dbReference type="EMBL" id="EOA85875.1"/>
    </source>
</evidence>
<dbReference type="EMBL" id="KB908626">
    <property type="protein sequence ID" value="EOA85875.1"/>
    <property type="molecule type" value="Genomic_DNA"/>
</dbReference>
<reference evidence="1 2" key="1">
    <citation type="journal article" date="2012" name="PLoS Pathog.">
        <title>Diverse lifestyles and strategies of plant pathogenesis encoded in the genomes of eighteen Dothideomycetes fungi.</title>
        <authorList>
            <person name="Ohm R.A."/>
            <person name="Feau N."/>
            <person name="Henrissat B."/>
            <person name="Schoch C.L."/>
            <person name="Horwitz B.A."/>
            <person name="Barry K.W."/>
            <person name="Condon B.J."/>
            <person name="Copeland A.C."/>
            <person name="Dhillon B."/>
            <person name="Glaser F."/>
            <person name="Hesse C.N."/>
            <person name="Kosti I."/>
            <person name="LaButti K."/>
            <person name="Lindquist E.A."/>
            <person name="Lucas S."/>
            <person name="Salamov A.A."/>
            <person name="Bradshaw R.E."/>
            <person name="Ciuffetti L."/>
            <person name="Hamelin R.C."/>
            <person name="Kema G.H.J."/>
            <person name="Lawrence C."/>
            <person name="Scott J.A."/>
            <person name="Spatafora J.W."/>
            <person name="Turgeon B.G."/>
            <person name="de Wit P.J.G.M."/>
            <person name="Zhong S."/>
            <person name="Goodwin S.B."/>
            <person name="Grigoriev I.V."/>
        </authorList>
    </citation>
    <scope>NUCLEOTIDE SEQUENCE [LARGE SCALE GENOMIC DNA]</scope>
    <source>
        <strain evidence="2">28A</strain>
    </source>
</reference>
<reference evidence="1 2" key="2">
    <citation type="journal article" date="2013" name="PLoS Genet.">
        <title>Comparative genome structure, secondary metabolite, and effector coding capacity across Cochliobolus pathogens.</title>
        <authorList>
            <person name="Condon B.J."/>
            <person name="Leng Y."/>
            <person name="Wu D."/>
            <person name="Bushley K.E."/>
            <person name="Ohm R.A."/>
            <person name="Otillar R."/>
            <person name="Martin J."/>
            <person name="Schackwitz W."/>
            <person name="Grimwood J."/>
            <person name="MohdZainudin N."/>
            <person name="Xue C."/>
            <person name="Wang R."/>
            <person name="Manning V.A."/>
            <person name="Dhillon B."/>
            <person name="Tu Z.J."/>
            <person name="Steffenson B.J."/>
            <person name="Salamov A."/>
            <person name="Sun H."/>
            <person name="Lowry S."/>
            <person name="LaButti K."/>
            <person name="Han J."/>
            <person name="Copeland A."/>
            <person name="Lindquist E."/>
            <person name="Barry K."/>
            <person name="Schmutz J."/>
            <person name="Baker S.E."/>
            <person name="Ciuffetti L.M."/>
            <person name="Grigoriev I.V."/>
            <person name="Zhong S."/>
            <person name="Turgeon B.G."/>
        </authorList>
    </citation>
    <scope>NUCLEOTIDE SEQUENCE [LARGE SCALE GENOMIC DNA]</scope>
    <source>
        <strain evidence="2">28A</strain>
    </source>
</reference>
<sequence>MKYSKEFGRERTRLYLITAIPNVPFELTEGKELAYRYRDLDDEHILFQDVEKYVLRASS</sequence>
<dbReference type="AlphaFoldDB" id="R0ILC7"/>
<name>R0ILC7_EXST2</name>
<protein>
    <submittedName>
        <fullName evidence="1">Uncharacterized protein</fullName>
    </submittedName>
</protein>
<evidence type="ECO:0000313" key="2">
    <source>
        <dbReference type="Proteomes" id="UP000016935"/>
    </source>
</evidence>
<accession>R0ILC7</accession>
<gene>
    <name evidence="1" type="ORF">SETTUDRAFT_169467</name>
</gene>
<proteinExistence type="predicted"/>